<organism evidence="6 7">
    <name type="scientific">Helicobacter fennelliae</name>
    <dbReference type="NCBI Taxonomy" id="215"/>
    <lineage>
        <taxon>Bacteria</taxon>
        <taxon>Pseudomonadati</taxon>
        <taxon>Campylobacterota</taxon>
        <taxon>Epsilonproteobacteria</taxon>
        <taxon>Campylobacterales</taxon>
        <taxon>Helicobacteraceae</taxon>
        <taxon>Helicobacter</taxon>
    </lineage>
</organism>
<dbReference type="RefSeq" id="WP_112058385.1">
    <property type="nucleotide sequence ID" value="NZ_UAWL01000006.1"/>
</dbReference>
<keyword evidence="4 6" id="KW-0456">Lyase</keyword>
<evidence type="ECO:0000256" key="4">
    <source>
        <dbReference type="ARBA" id="ARBA00023239"/>
    </source>
</evidence>
<evidence type="ECO:0000256" key="2">
    <source>
        <dbReference type="ARBA" id="ARBA00022793"/>
    </source>
</evidence>
<gene>
    <name evidence="6" type="primary">rffG</name>
    <name evidence="6" type="ORF">NCTC13102_00560</name>
</gene>
<proteinExistence type="predicted"/>
<dbReference type="AlphaFoldDB" id="A0A2X3DIJ9"/>
<dbReference type="Proteomes" id="UP000250166">
    <property type="component" value="Unassembled WGS sequence"/>
</dbReference>
<dbReference type="EC" id="4.2.1.46" evidence="6"/>
<dbReference type="Pfam" id="PF01370">
    <property type="entry name" value="Epimerase"/>
    <property type="match status" value="1"/>
</dbReference>
<dbReference type="GO" id="GO:0008460">
    <property type="term" value="F:dTDP-glucose 4,6-dehydratase activity"/>
    <property type="evidence" value="ECO:0007669"/>
    <property type="project" value="UniProtKB-EC"/>
</dbReference>
<dbReference type="InterPro" id="IPR001509">
    <property type="entry name" value="Epimerase_deHydtase"/>
</dbReference>
<dbReference type="EC" id="4.2.1.-" evidence="6"/>
<evidence type="ECO:0000259" key="5">
    <source>
        <dbReference type="Pfam" id="PF01370"/>
    </source>
</evidence>
<sequence>MNNPILLQDMEYIFKQLDSTQKQTFQDSTILISGCAGFLGFYLLHFLTHYANALGIQKIIGLDNFMLYSPSWLQTLEQNNEVLTIHAFDIISDSIARIPNTNNVNLIIHAASIASPTFYRAYPIQTLDANIWGLRSLLEYYKQKPIKGFLFFSSSEIYGDPESSQIPTNEEYRGNVACIGPRACYDESKRFGETMCYLFALKYNLPITIARPFNNYGPGMSLQDKRVPADFANAILNHNPIKILSNGNPTRTFCYVADAIAGYLKILTFGKFEYFNIGMDTPEISIKQLALLYLEAGREILDYQGEIVFDTSNDKDYLTHNPNRRLPDITKAKTMLNFTPNITIQHGIERFLKFLAFEQSNTPLSTTSYAHPHSKKEL</sequence>
<dbReference type="InterPro" id="IPR044516">
    <property type="entry name" value="UXS-like"/>
</dbReference>
<evidence type="ECO:0000313" key="7">
    <source>
        <dbReference type="Proteomes" id="UP000250166"/>
    </source>
</evidence>
<keyword evidence="2" id="KW-0210">Decarboxylase</keyword>
<comment type="cofactor">
    <cofactor evidence="1">
        <name>NAD(+)</name>
        <dbReference type="ChEBI" id="CHEBI:57540"/>
    </cofactor>
</comment>
<dbReference type="Gene3D" id="3.40.50.720">
    <property type="entry name" value="NAD(P)-binding Rossmann-like Domain"/>
    <property type="match status" value="1"/>
</dbReference>
<evidence type="ECO:0000256" key="3">
    <source>
        <dbReference type="ARBA" id="ARBA00023027"/>
    </source>
</evidence>
<feature type="domain" description="NAD-dependent epimerase/dehydratase" evidence="5">
    <location>
        <begin position="30"/>
        <end position="278"/>
    </location>
</feature>
<keyword evidence="3" id="KW-0520">NAD</keyword>
<dbReference type="GO" id="GO:0070403">
    <property type="term" value="F:NAD+ binding"/>
    <property type="evidence" value="ECO:0007669"/>
    <property type="project" value="InterPro"/>
</dbReference>
<protein>
    <submittedName>
        <fullName evidence="6">Nucleotide sugar dehydratase</fullName>
        <ecNumber evidence="6">4.2.1.-</ecNumber>
        <ecNumber evidence="6">4.2.1.46</ecNumber>
    </submittedName>
</protein>
<dbReference type="PANTHER" id="PTHR43078">
    <property type="entry name" value="UDP-GLUCURONIC ACID DECARBOXYLASE-RELATED"/>
    <property type="match status" value="1"/>
</dbReference>
<dbReference type="GO" id="GO:0005737">
    <property type="term" value="C:cytoplasm"/>
    <property type="evidence" value="ECO:0007669"/>
    <property type="project" value="TreeGrafter"/>
</dbReference>
<dbReference type="PANTHER" id="PTHR43078:SF6">
    <property type="entry name" value="UDP-GLUCURONIC ACID DECARBOXYLASE 1"/>
    <property type="match status" value="1"/>
</dbReference>
<dbReference type="SUPFAM" id="SSF51735">
    <property type="entry name" value="NAD(P)-binding Rossmann-fold domains"/>
    <property type="match status" value="1"/>
</dbReference>
<reference evidence="6 7" key="1">
    <citation type="submission" date="2018-06" db="EMBL/GenBank/DDBJ databases">
        <authorList>
            <consortium name="Pathogen Informatics"/>
            <person name="Doyle S."/>
        </authorList>
    </citation>
    <scope>NUCLEOTIDE SEQUENCE [LARGE SCALE GENOMIC DNA]</scope>
    <source>
        <strain evidence="6 7">NCTC13102</strain>
    </source>
</reference>
<dbReference type="GO" id="GO:0042732">
    <property type="term" value="P:D-xylose metabolic process"/>
    <property type="evidence" value="ECO:0007669"/>
    <property type="project" value="InterPro"/>
</dbReference>
<evidence type="ECO:0000256" key="1">
    <source>
        <dbReference type="ARBA" id="ARBA00001911"/>
    </source>
</evidence>
<dbReference type="GO" id="GO:0048040">
    <property type="term" value="F:UDP-glucuronate decarboxylase activity"/>
    <property type="evidence" value="ECO:0007669"/>
    <property type="project" value="TreeGrafter"/>
</dbReference>
<dbReference type="EMBL" id="UAWL01000006">
    <property type="protein sequence ID" value="SQB98110.1"/>
    <property type="molecule type" value="Genomic_DNA"/>
</dbReference>
<accession>A0A2X3DIJ9</accession>
<dbReference type="InterPro" id="IPR036291">
    <property type="entry name" value="NAD(P)-bd_dom_sf"/>
</dbReference>
<name>A0A2X3DIJ9_9HELI</name>
<evidence type="ECO:0000313" key="6">
    <source>
        <dbReference type="EMBL" id="SQB98110.1"/>
    </source>
</evidence>